<name>A0A8T9AQ27_9HYPH</name>
<evidence type="ECO:0000313" key="2">
    <source>
        <dbReference type="EMBL" id="TSE06258.1"/>
    </source>
</evidence>
<accession>A0A8T9AQ27</accession>
<organism evidence="2 3">
    <name type="scientific">Mesorhizobium intechi</name>
    <dbReference type="NCBI Taxonomy" id="537601"/>
    <lineage>
        <taxon>Bacteria</taxon>
        <taxon>Pseudomonadati</taxon>
        <taxon>Pseudomonadota</taxon>
        <taxon>Alphaproteobacteria</taxon>
        <taxon>Hyphomicrobiales</taxon>
        <taxon>Phyllobacteriaceae</taxon>
        <taxon>Mesorhizobium</taxon>
    </lineage>
</organism>
<dbReference type="AlphaFoldDB" id="A0A8T9AQ27"/>
<comment type="caution">
    <text evidence="2">The sequence shown here is derived from an EMBL/GenBank/DDBJ whole genome shotgun (WGS) entry which is preliminary data.</text>
</comment>
<dbReference type="Proteomes" id="UP000235507">
    <property type="component" value="Unassembled WGS sequence"/>
</dbReference>
<evidence type="ECO:0000313" key="3">
    <source>
        <dbReference type="Proteomes" id="UP000235507"/>
    </source>
</evidence>
<feature type="non-terminal residue" evidence="2">
    <location>
        <position position="1"/>
    </location>
</feature>
<gene>
    <name evidence="2" type="ORF">C1D09_020780</name>
</gene>
<reference evidence="2" key="1">
    <citation type="submission" date="2019-07" db="EMBL/GenBank/DDBJ databases">
        <title>Mesorhizobum intechiensis sp. nov. isolated from nodules of Lotus tenuis growing in lowlands of the Flooding Pampa, Argentina.</title>
        <authorList>
            <person name="Estrella M.J."/>
            <person name="Torres Tejerizo G.A."/>
            <person name="Cumpa Velazquez L.M."/>
            <person name="Fontana F."/>
            <person name="Hansen L."/>
            <person name="Pistorio M."/>
            <person name="Sannazzaro A.I."/>
        </authorList>
    </citation>
    <scope>NUCLEOTIDE SEQUENCE</scope>
    <source>
        <strain evidence="2">BD68</strain>
    </source>
</reference>
<feature type="region of interest" description="Disordered" evidence="1">
    <location>
        <begin position="1"/>
        <end position="80"/>
    </location>
</feature>
<sequence length="80" mass="8435">PHQSTNVTPLPAYGSANANAARPAPSPPQDSIDDELMKDLEVSLDQPRSGAAVGKPVAKAPQSLDDEMTRLLGELSSQKR</sequence>
<feature type="compositionally biased region" description="Low complexity" evidence="1">
    <location>
        <begin position="11"/>
        <end position="23"/>
    </location>
</feature>
<evidence type="ECO:0000256" key="1">
    <source>
        <dbReference type="SAM" id="MobiDB-lite"/>
    </source>
</evidence>
<keyword evidence="3" id="KW-1185">Reference proteome</keyword>
<proteinExistence type="predicted"/>
<protein>
    <submittedName>
        <fullName evidence="2">Uncharacterized protein</fullName>
    </submittedName>
</protein>
<dbReference type="EMBL" id="PNOT02000238">
    <property type="protein sequence ID" value="TSE06258.1"/>
    <property type="molecule type" value="Genomic_DNA"/>
</dbReference>